<accession>A0A3L6MYP9</accession>
<feature type="compositionally biased region" description="Pro residues" evidence="1">
    <location>
        <begin position="187"/>
        <end position="200"/>
    </location>
</feature>
<evidence type="ECO:0000256" key="1">
    <source>
        <dbReference type="SAM" id="MobiDB-lite"/>
    </source>
</evidence>
<protein>
    <submittedName>
        <fullName evidence="2">Uncharacterized protein</fullName>
    </submittedName>
</protein>
<dbReference type="Proteomes" id="UP000270866">
    <property type="component" value="Unassembled WGS sequence"/>
</dbReference>
<feature type="region of interest" description="Disordered" evidence="1">
    <location>
        <begin position="23"/>
        <end position="60"/>
    </location>
</feature>
<proteinExistence type="predicted"/>
<comment type="caution">
    <text evidence="2">The sequence shown here is derived from an EMBL/GenBank/DDBJ whole genome shotgun (WGS) entry which is preliminary data.</text>
</comment>
<evidence type="ECO:0000313" key="2">
    <source>
        <dbReference type="EMBL" id="RKK10154.1"/>
    </source>
</evidence>
<dbReference type="EMBL" id="MRCU01000011">
    <property type="protein sequence ID" value="RKK10154.1"/>
    <property type="molecule type" value="Genomic_DNA"/>
</dbReference>
<organism evidence="2 3">
    <name type="scientific">Fusarium oxysporum f. sp. cepae</name>
    <dbReference type="NCBI Taxonomy" id="396571"/>
    <lineage>
        <taxon>Eukaryota</taxon>
        <taxon>Fungi</taxon>
        <taxon>Dikarya</taxon>
        <taxon>Ascomycota</taxon>
        <taxon>Pezizomycotina</taxon>
        <taxon>Sordariomycetes</taxon>
        <taxon>Hypocreomycetidae</taxon>
        <taxon>Hypocreales</taxon>
        <taxon>Nectriaceae</taxon>
        <taxon>Fusarium</taxon>
        <taxon>Fusarium oxysporum species complex</taxon>
    </lineage>
</organism>
<sequence>MDNSDLNRELYTAPPMVASLNAEFSEERKDSPWADESYSSRSNLALLEPRTTEPGTAFPKYQGWSTQAHVIRRESIPPPPPLQPQWDTSRDGLSSQTLFPSFQTAPAQVHVIIRDAMPLPPSLSPIPNTNRDTFRPTQPNYLLPSLISGPSAHASNLPTIEAGLSNEEAPSTHATAIDRLYIDIPYEVPPPLPPPLPPPRWNSSNSSLAPDPSPGHLQPPASES</sequence>
<dbReference type="AlphaFoldDB" id="A0A3L6MYP9"/>
<feature type="region of interest" description="Disordered" evidence="1">
    <location>
        <begin position="187"/>
        <end position="224"/>
    </location>
</feature>
<gene>
    <name evidence="2" type="ORF">BFJ65_g15452</name>
</gene>
<name>A0A3L6MYP9_FUSOX</name>
<feature type="region of interest" description="Disordered" evidence="1">
    <location>
        <begin position="74"/>
        <end position="97"/>
    </location>
</feature>
<evidence type="ECO:0000313" key="3">
    <source>
        <dbReference type="Proteomes" id="UP000270866"/>
    </source>
</evidence>
<reference evidence="2 3" key="1">
    <citation type="journal article" date="2018" name="Sci. Rep.">
        <title>Characterisation of pathogen-specific regions and novel effector candidates in Fusarium oxysporum f. sp. cepae.</title>
        <authorList>
            <person name="Armitage A.D."/>
            <person name="Taylor A."/>
            <person name="Sobczyk M.K."/>
            <person name="Baxter L."/>
            <person name="Greenfield B.P."/>
            <person name="Bates H.J."/>
            <person name="Wilson F."/>
            <person name="Jackson A.C."/>
            <person name="Ott S."/>
            <person name="Harrison R.J."/>
            <person name="Clarkson J.P."/>
        </authorList>
    </citation>
    <scope>NUCLEOTIDE SEQUENCE [LARGE SCALE GENOMIC DNA]</scope>
    <source>
        <strain evidence="2 3">FoC_Fus2</strain>
    </source>
</reference>